<dbReference type="EMBL" id="AP024747">
    <property type="protein sequence ID" value="BCY26424.1"/>
    <property type="molecule type" value="Genomic_DNA"/>
</dbReference>
<dbReference type="Gene3D" id="3.40.50.300">
    <property type="entry name" value="P-loop containing nucleotide triphosphate hydrolases"/>
    <property type="match status" value="1"/>
</dbReference>
<proteinExistence type="predicted"/>
<protein>
    <submittedName>
        <fullName evidence="1">Uncharacterized protein</fullName>
    </submittedName>
</protein>
<dbReference type="SUPFAM" id="SSF52540">
    <property type="entry name" value="P-loop containing nucleoside triphosphate hydrolases"/>
    <property type="match status" value="1"/>
</dbReference>
<gene>
    <name evidence="1" type="ORF">KB1_24140</name>
</gene>
<dbReference type="PANTHER" id="PTHR41259">
    <property type="entry name" value="DOUBLE-STRAND BREAK REPAIR RAD50 ATPASE, PUTATIVE-RELATED"/>
    <property type="match status" value="1"/>
</dbReference>
<evidence type="ECO:0000313" key="1">
    <source>
        <dbReference type="EMBL" id="BCY26424.1"/>
    </source>
</evidence>
<organism evidence="1 2">
    <name type="scientific">Cutibacterium modestum</name>
    <dbReference type="NCBI Taxonomy" id="2559073"/>
    <lineage>
        <taxon>Bacteria</taxon>
        <taxon>Bacillati</taxon>
        <taxon>Actinomycetota</taxon>
        <taxon>Actinomycetes</taxon>
        <taxon>Propionibacteriales</taxon>
        <taxon>Propionibacteriaceae</taxon>
        <taxon>Cutibacterium</taxon>
    </lineage>
</organism>
<accession>A0AAD1NX38</accession>
<dbReference type="Proteomes" id="UP000825072">
    <property type="component" value="Chromosome 1"/>
</dbReference>
<reference evidence="1" key="1">
    <citation type="submission" date="2021-06" db="EMBL/GenBank/DDBJ databases">
        <title>Genome sequence of Cutibacterium modestum strain KB17-24694.</title>
        <authorList>
            <person name="Dekio I."/>
            <person name="Asahina A."/>
            <person name="Nishida M."/>
        </authorList>
    </citation>
    <scope>NUCLEOTIDE SEQUENCE</scope>
    <source>
        <strain evidence="1">KB17-24694</strain>
    </source>
</reference>
<dbReference type="AlphaFoldDB" id="A0AAD1NX38"/>
<sequence length="203" mass="22329">MALTAATERLESNIRYQAELNGQLQGLGRQQRQTEVDTLTSKEHQLARRVAGLERRAQSAKLLFTTLTAHLESVRQSYVAPFTTHIDRIGRGVFGPDLHVEIDSTLSVVARHLNGSRLEWVQLSSGAREQLGLVVRLAAARLIDPDDGVPVILDDALVYSDPVRVRHILGEVAQGAQTSQIVVFTSAPERYDSIPGAQRVDFG</sequence>
<dbReference type="PANTHER" id="PTHR41259:SF1">
    <property type="entry name" value="DOUBLE-STRAND BREAK REPAIR RAD50 ATPASE, PUTATIVE-RELATED"/>
    <property type="match status" value="1"/>
</dbReference>
<dbReference type="InterPro" id="IPR027417">
    <property type="entry name" value="P-loop_NTPase"/>
</dbReference>
<evidence type="ECO:0000313" key="2">
    <source>
        <dbReference type="Proteomes" id="UP000825072"/>
    </source>
</evidence>
<name>A0AAD1NX38_9ACTN</name>